<dbReference type="SUPFAM" id="SSF53098">
    <property type="entry name" value="Ribonuclease H-like"/>
    <property type="match status" value="1"/>
</dbReference>
<feature type="domain" description="Reverse transcriptase" evidence="1">
    <location>
        <begin position="1"/>
        <end position="178"/>
    </location>
</feature>
<dbReference type="GO" id="GO:0003676">
    <property type="term" value="F:nucleic acid binding"/>
    <property type="evidence" value="ECO:0007669"/>
    <property type="project" value="InterPro"/>
</dbReference>
<dbReference type="AlphaFoldDB" id="A0A131XBY2"/>
<evidence type="ECO:0000313" key="3">
    <source>
        <dbReference type="EMBL" id="JAP63595.1"/>
    </source>
</evidence>
<dbReference type="InterPro" id="IPR000477">
    <property type="entry name" value="RT_dom"/>
</dbReference>
<name>A0A131XBY2_9ACAR</name>
<feature type="domain" description="RNase H type-1" evidence="2">
    <location>
        <begin position="362"/>
        <end position="490"/>
    </location>
</feature>
<protein>
    <submittedName>
        <fullName evidence="3">Putative tick transposon</fullName>
    </submittedName>
</protein>
<dbReference type="GO" id="GO:0071897">
    <property type="term" value="P:DNA biosynthetic process"/>
    <property type="evidence" value="ECO:0007669"/>
    <property type="project" value="UniProtKB-ARBA"/>
</dbReference>
<dbReference type="InterPro" id="IPR012337">
    <property type="entry name" value="RNaseH-like_sf"/>
</dbReference>
<evidence type="ECO:0000259" key="1">
    <source>
        <dbReference type="PROSITE" id="PS50878"/>
    </source>
</evidence>
<dbReference type="InterPro" id="IPR043502">
    <property type="entry name" value="DNA/RNA_pol_sf"/>
</dbReference>
<dbReference type="SUPFAM" id="SSF56672">
    <property type="entry name" value="DNA/RNA polymerases"/>
    <property type="match status" value="1"/>
</dbReference>
<reference evidence="3" key="1">
    <citation type="journal article" date="2017" name="Ticks Tick Borne Dis.">
        <title>An insight into the sialome of Hyalomma excavatum.</title>
        <authorList>
            <person name="Ribeiro J.M."/>
            <person name="Slovak M."/>
            <person name="Francischetti I.M."/>
        </authorList>
    </citation>
    <scope>NUCLEOTIDE SEQUENCE</scope>
    <source>
        <strain evidence="3">Samish</strain>
        <tissue evidence="3">Salivary glands</tissue>
    </source>
</reference>
<dbReference type="GO" id="GO:0042575">
    <property type="term" value="C:DNA polymerase complex"/>
    <property type="evidence" value="ECO:0007669"/>
    <property type="project" value="UniProtKB-ARBA"/>
</dbReference>
<dbReference type="PROSITE" id="PS50879">
    <property type="entry name" value="RNASE_H_1"/>
    <property type="match status" value="1"/>
</dbReference>
<organism evidence="3">
    <name type="scientific">Hyalomma excavatum</name>
    <dbReference type="NCBI Taxonomy" id="257692"/>
    <lineage>
        <taxon>Eukaryota</taxon>
        <taxon>Metazoa</taxon>
        <taxon>Ecdysozoa</taxon>
        <taxon>Arthropoda</taxon>
        <taxon>Chelicerata</taxon>
        <taxon>Arachnida</taxon>
        <taxon>Acari</taxon>
        <taxon>Parasitiformes</taxon>
        <taxon>Ixodida</taxon>
        <taxon>Ixodoidea</taxon>
        <taxon>Ixodidae</taxon>
        <taxon>Hyalomminae</taxon>
        <taxon>Hyalomma</taxon>
    </lineage>
</organism>
<dbReference type="PANTHER" id="PTHR33332">
    <property type="entry name" value="REVERSE TRANSCRIPTASE DOMAIN-CONTAINING PROTEIN"/>
    <property type="match status" value="1"/>
</dbReference>
<proteinExistence type="evidence at transcript level"/>
<sequence length="633" mass="70505">ALITLDLKGAFDNVEHDLILRNLAESHCGTRMYNYIRAFLWDRTATVGMGPHRSGTIRLVGCGTPQGSVLSPTLFNVALAGLPQLLDQIPDVAHAIYADDITIWATRGSDGAIQYRLQQAVDTVSEYVRKGGLTCAPQKSELIIIRPRSASSIPPINVHVDGIPIPQVSRARILGLHVQAGGRSNYTVSILSRQVDQILAMVRRVSNRRSGLREEDLLRLVDACVISRLTYHLPFQRLTQTQQLRIDAVIRKAMKLAHGLPNYTSTSRLLNLGTHNTLSELLEAHWVSHRQRLLLTPTGRHLLTRLGYSVPPLDTKPNPTTLSPAIRKVLNVHPLPRNMHPEHDKGRRKARVRYINKMLASIPESHTLYTDTARTRDGYSSVVLDGTKSLRDSVTMRGTNATCGEILGVALAVRHAIYIKGEVYILTDSQQACRAFLSGHGIPREAHQILKHTSENLLTPSSRIHLLCTPGHTSLPGNERAHAVAREISLRAARQGEATSSGWGDPLLHYRDILRHYTRIRYTYTVPPPSFSREEAVALRQLQTRTFTNLVSLNKFYPDRYADHCPGCGRSPSVFHVTIECTANLFPPLPTILYPLRKKELWDDALRDGPPEVLRAITHRARSIAGIILGTPD</sequence>
<dbReference type="EMBL" id="GEFH01004986">
    <property type="protein sequence ID" value="JAP63595.1"/>
    <property type="molecule type" value="mRNA"/>
</dbReference>
<dbReference type="PROSITE" id="PS50878">
    <property type="entry name" value="RT_POL"/>
    <property type="match status" value="1"/>
</dbReference>
<dbReference type="Pfam" id="PF00078">
    <property type="entry name" value="RVT_1"/>
    <property type="match status" value="1"/>
</dbReference>
<dbReference type="Gene3D" id="3.30.420.10">
    <property type="entry name" value="Ribonuclease H-like superfamily/Ribonuclease H"/>
    <property type="match status" value="1"/>
</dbReference>
<dbReference type="GO" id="GO:0004523">
    <property type="term" value="F:RNA-DNA hybrid ribonuclease activity"/>
    <property type="evidence" value="ECO:0007669"/>
    <property type="project" value="InterPro"/>
</dbReference>
<dbReference type="InterPro" id="IPR002156">
    <property type="entry name" value="RNaseH_domain"/>
</dbReference>
<evidence type="ECO:0000259" key="2">
    <source>
        <dbReference type="PROSITE" id="PS50879"/>
    </source>
</evidence>
<dbReference type="InterPro" id="IPR036397">
    <property type="entry name" value="RNaseH_sf"/>
</dbReference>
<accession>A0A131XBY2</accession>
<feature type="non-terminal residue" evidence="3">
    <location>
        <position position="1"/>
    </location>
</feature>